<feature type="region of interest" description="Disordered" evidence="1">
    <location>
        <begin position="445"/>
        <end position="468"/>
    </location>
</feature>
<feature type="region of interest" description="Disordered" evidence="1">
    <location>
        <begin position="1516"/>
        <end position="1539"/>
    </location>
</feature>
<feature type="region of interest" description="Disordered" evidence="1">
    <location>
        <begin position="550"/>
        <end position="570"/>
    </location>
</feature>
<accession>A0A2H1WIT3</accession>
<feature type="region of interest" description="Disordered" evidence="1">
    <location>
        <begin position="269"/>
        <end position="291"/>
    </location>
</feature>
<dbReference type="EMBL" id="ODYU01008943">
    <property type="protein sequence ID" value="SOQ52968.1"/>
    <property type="molecule type" value="Genomic_DNA"/>
</dbReference>
<evidence type="ECO:0000256" key="1">
    <source>
        <dbReference type="SAM" id="MobiDB-lite"/>
    </source>
</evidence>
<feature type="region of interest" description="Disordered" evidence="1">
    <location>
        <begin position="901"/>
        <end position="923"/>
    </location>
</feature>
<gene>
    <name evidence="2" type="ORF">SFRICE_028044</name>
</gene>
<feature type="compositionally biased region" description="Polar residues" evidence="1">
    <location>
        <begin position="150"/>
        <end position="160"/>
    </location>
</feature>
<feature type="compositionally biased region" description="Basic and acidic residues" evidence="1">
    <location>
        <begin position="821"/>
        <end position="833"/>
    </location>
</feature>
<protein>
    <submittedName>
        <fullName evidence="2">SFRICE_028044</fullName>
    </submittedName>
</protein>
<feature type="region of interest" description="Disordered" evidence="1">
    <location>
        <begin position="1042"/>
        <end position="1304"/>
    </location>
</feature>
<feature type="compositionally biased region" description="Low complexity" evidence="1">
    <location>
        <begin position="1005"/>
        <end position="1020"/>
    </location>
</feature>
<organism evidence="2">
    <name type="scientific">Spodoptera frugiperda</name>
    <name type="common">Fall armyworm</name>
    <dbReference type="NCBI Taxonomy" id="7108"/>
    <lineage>
        <taxon>Eukaryota</taxon>
        <taxon>Metazoa</taxon>
        <taxon>Ecdysozoa</taxon>
        <taxon>Arthropoda</taxon>
        <taxon>Hexapoda</taxon>
        <taxon>Insecta</taxon>
        <taxon>Pterygota</taxon>
        <taxon>Neoptera</taxon>
        <taxon>Endopterygota</taxon>
        <taxon>Lepidoptera</taxon>
        <taxon>Glossata</taxon>
        <taxon>Ditrysia</taxon>
        <taxon>Noctuoidea</taxon>
        <taxon>Noctuidae</taxon>
        <taxon>Amphipyrinae</taxon>
        <taxon>Spodoptera</taxon>
    </lineage>
</organism>
<sequence length="1606" mass="177493">MEYIRASQLAGARAVGRSAQASPLRGAELVALLQVRGCPGRRVSRPVPEVSARLSCHVWRTLQSTLHSPLVAANVVYPSYRHRNALNSLELRRSVRQWAAPAPANMERAAAELPPRPGASPGLLCRRYSVPETIMRKYRLAQQRSDSEESAPQTNRSVASASPGPGWDAAGSPSDTPHRFLRRDRELMRKSALLRRLWGRGCCCCEPAPAAGLGTRSLDGSRSELRQLSSGLASSRYSHAVGWTTPKRQRLDSSRDFRGSDEMIRAAMKNSYDRAEDPRKDSGTRIDLSDSTCKCREPSSYTETVTDVLTDSEGSKSEIRHERDTFPQYSERHLSETSTTQIRSSTIDDPHVTSEHSAAGSDERLLSDSSDTYSASYPTAQECLRSRPSLHLTSSAHIAGHVSEHSTSLFRDDNDAVPYDRPLTVHTPSYEVLEIVVSETLNVSSAPSANTLPPDKFSQSLRTPAQNQKTAQNINIDEYVSNILVESLNSLTDQLECMNASMGSHRKISIVEKEIKVKLQNTGVNTIVHLSPTSNNQIIFGNEELCMNEGSKDNCNNPPGQHSPQEQRDSELAIRDEHSVECNNNTDPFDLQHDAVNQAVLQQIQKLFQDEFHSLDVGVDYPEQTMPEISHIEISSATDVFINNDNELSTQARDTMEGRYEVISGVGTGSYYPDVEDRPVVPRFSALPHTDSMEVNTSSSEDADLMGSDCTSLVDSLDDPNSPRSVLLRRAFSNRRNELVRSAIDVLDLLPEDARQDEPTTPKDKGESFFIKIKDNECDCDKENVNVADRMPEKIKQRLYRRHRKREMRMECARRSRGKTRPREPQAERTRGRRDLERDCVAIVNALIDDVIAKVAQDEYKCMRIKHRPARTLASHSDENVVKRTWKKELLPIEDRDPFLSAKSHNTRCDSQQTGKQRSERHQIHGKLSLVTRPAVACDDRAAKRIYQKSEIRDGNKCIEILEILEYVNGSQSSPETTNSDENHNQHVKNKKSRIPIPIYDKNLRSPTSSSSSRRSSMPRAELNGNTNRLIADMLLGALVESEPSELSEPTGPPPAPRRASVPRFKQTFDIIPEERSSLSLDSGSEDPNHNRRASDTSALDEPTAPPPSAHPSQKLIKPQGDSPRRCKDMKSAATSPMTDCDTSKKPLRSKNQTTMTSPLSKSAATSPMRTSGTEGAVREEAPLASKRGRHAWLAQHGAGQKEMADKARQRRSTMTQNERHPNPQRHEHSTREERGERRRQPASGTSPSAEPRSDCSPVDAYIIGDKRKANDGMHSPFVKLPEFKGGGDSGAASSSDSSESGGSLLCSLAPNGRGARRLRAQLLTVACTGGWSVTVAGSCRATLPADVEMRLRFPHESQAAADGPCQVLIAYNTYHLFSFNVTLMFRVCLGARQCSRQVEREANTAASVRVVPGSLVLSNRPRSNATPLFRSNTIKLVLRISLCGGMWRVQECTCRHCATCACPARPPAGAGAGARGGSRGPPLPAAAPPLAQLARSDSSKLTLTMKKEALDSSILASKSSKKSGEPLPDVETYRASRSKLKSSVKTRRGYSLHCWLPDSEDAPLRASDGLSVLGSAIIPELKPRVPTMSERDLTRVYTPRHYLRL</sequence>
<evidence type="ECO:0000313" key="2">
    <source>
        <dbReference type="EMBL" id="SOQ52968.1"/>
    </source>
</evidence>
<proteinExistence type="predicted"/>
<feature type="region of interest" description="Disordered" evidence="1">
    <location>
        <begin position="304"/>
        <end position="373"/>
    </location>
</feature>
<feature type="region of interest" description="Disordered" evidence="1">
    <location>
        <begin position="1472"/>
        <end position="1492"/>
    </location>
</feature>
<feature type="compositionally biased region" description="Basic and acidic residues" evidence="1">
    <location>
        <begin position="1218"/>
        <end position="1240"/>
    </location>
</feature>
<reference evidence="2" key="1">
    <citation type="submission" date="2016-07" db="EMBL/GenBank/DDBJ databases">
        <authorList>
            <person name="Bretaudeau A."/>
        </authorList>
    </citation>
    <scope>NUCLEOTIDE SEQUENCE</scope>
    <source>
        <strain evidence="2">Rice</strain>
        <tissue evidence="2">Whole body</tissue>
    </source>
</reference>
<feature type="compositionally biased region" description="Polar residues" evidence="1">
    <location>
        <begin position="336"/>
        <end position="345"/>
    </location>
</feature>
<feature type="compositionally biased region" description="Basic and acidic residues" evidence="1">
    <location>
        <begin position="271"/>
        <end position="291"/>
    </location>
</feature>
<feature type="compositionally biased region" description="Polar residues" evidence="1">
    <location>
        <begin position="553"/>
        <end position="564"/>
    </location>
</feature>
<feature type="compositionally biased region" description="Polar residues" evidence="1">
    <location>
        <begin position="1150"/>
        <end position="1174"/>
    </location>
</feature>
<feature type="compositionally biased region" description="Low complexity" evidence="1">
    <location>
        <begin position="1291"/>
        <end position="1304"/>
    </location>
</feature>
<feature type="region of interest" description="Disordered" evidence="1">
    <location>
        <begin position="971"/>
        <end position="1027"/>
    </location>
</feature>
<feature type="region of interest" description="Disordered" evidence="1">
    <location>
        <begin position="140"/>
        <end position="183"/>
    </location>
</feature>
<name>A0A2H1WIT3_SPOFR</name>
<feature type="compositionally biased region" description="Polar residues" evidence="1">
    <location>
        <begin position="971"/>
        <end position="980"/>
    </location>
</feature>
<feature type="compositionally biased region" description="Basic and acidic residues" evidence="1">
    <location>
        <begin position="313"/>
        <end position="335"/>
    </location>
</feature>
<feature type="region of interest" description="Disordered" evidence="1">
    <location>
        <begin position="806"/>
        <end position="833"/>
    </location>
</feature>